<protein>
    <recommendedName>
        <fullName evidence="2">HTH cro/C1-type domain-containing protein</fullName>
    </recommendedName>
</protein>
<dbReference type="PANTHER" id="PTHR46797:SF1">
    <property type="entry name" value="METHYLPHOSPHONATE SYNTHASE"/>
    <property type="match status" value="1"/>
</dbReference>
<evidence type="ECO:0000259" key="2">
    <source>
        <dbReference type="PROSITE" id="PS50943"/>
    </source>
</evidence>
<dbReference type="InterPro" id="IPR001387">
    <property type="entry name" value="Cro/C1-type_HTH"/>
</dbReference>
<dbReference type="InterPro" id="IPR050807">
    <property type="entry name" value="TransReg_Diox_bact_type"/>
</dbReference>
<dbReference type="GO" id="GO:0005829">
    <property type="term" value="C:cytosol"/>
    <property type="evidence" value="ECO:0007669"/>
    <property type="project" value="TreeGrafter"/>
</dbReference>
<dbReference type="RefSeq" id="WP_103095029.1">
    <property type="nucleotide sequence ID" value="NZ_LYMM01000022.1"/>
</dbReference>
<dbReference type="SMART" id="SM00530">
    <property type="entry name" value="HTH_XRE"/>
    <property type="match status" value="1"/>
</dbReference>
<dbReference type="EMBL" id="LYMM01000022">
    <property type="protein sequence ID" value="PNU05823.1"/>
    <property type="molecule type" value="Genomic_DNA"/>
</dbReference>
<sequence>MTYVIAMFPDNRIREYRKKAGLSQTELGERVGLHQTQIGNLENGGRNLTFEWARRIAKALDVRMVDLLSDEDNPDRLEQDERELVHKFREAEPLQRQMIARVVEPIRDLGEGKKVA</sequence>
<dbReference type="GO" id="GO:0003700">
    <property type="term" value="F:DNA-binding transcription factor activity"/>
    <property type="evidence" value="ECO:0007669"/>
    <property type="project" value="TreeGrafter"/>
</dbReference>
<dbReference type="GO" id="GO:0003677">
    <property type="term" value="F:DNA binding"/>
    <property type="evidence" value="ECO:0007669"/>
    <property type="project" value="UniProtKB-KW"/>
</dbReference>
<dbReference type="OrthoDB" id="7574886at2"/>
<organism evidence="3 4">
    <name type="scientific">Novosphingobium guangzhouense</name>
    <dbReference type="NCBI Taxonomy" id="1850347"/>
    <lineage>
        <taxon>Bacteria</taxon>
        <taxon>Pseudomonadati</taxon>
        <taxon>Pseudomonadota</taxon>
        <taxon>Alphaproteobacteria</taxon>
        <taxon>Sphingomonadales</taxon>
        <taxon>Sphingomonadaceae</taxon>
        <taxon>Novosphingobium</taxon>
    </lineage>
</organism>
<accession>A0A2K2G458</accession>
<comment type="caution">
    <text evidence="3">The sequence shown here is derived from an EMBL/GenBank/DDBJ whole genome shotgun (WGS) entry which is preliminary data.</text>
</comment>
<dbReference type="PROSITE" id="PS50943">
    <property type="entry name" value="HTH_CROC1"/>
    <property type="match status" value="1"/>
</dbReference>
<feature type="domain" description="HTH cro/C1-type" evidence="2">
    <location>
        <begin position="13"/>
        <end position="67"/>
    </location>
</feature>
<dbReference type="AlphaFoldDB" id="A0A2K2G458"/>
<dbReference type="Proteomes" id="UP000236327">
    <property type="component" value="Unassembled WGS sequence"/>
</dbReference>
<proteinExistence type="predicted"/>
<dbReference type="PANTHER" id="PTHR46797">
    <property type="entry name" value="HTH-TYPE TRANSCRIPTIONAL REGULATOR"/>
    <property type="match status" value="1"/>
</dbReference>
<dbReference type="SUPFAM" id="SSF47413">
    <property type="entry name" value="lambda repressor-like DNA-binding domains"/>
    <property type="match status" value="1"/>
</dbReference>
<dbReference type="Gene3D" id="1.10.260.40">
    <property type="entry name" value="lambda repressor-like DNA-binding domains"/>
    <property type="match status" value="1"/>
</dbReference>
<dbReference type="Pfam" id="PF01381">
    <property type="entry name" value="HTH_3"/>
    <property type="match status" value="1"/>
</dbReference>
<evidence type="ECO:0000256" key="1">
    <source>
        <dbReference type="ARBA" id="ARBA00023125"/>
    </source>
</evidence>
<gene>
    <name evidence="3" type="ORF">A8V01_14760</name>
</gene>
<dbReference type="CDD" id="cd00093">
    <property type="entry name" value="HTH_XRE"/>
    <property type="match status" value="1"/>
</dbReference>
<keyword evidence="1" id="KW-0238">DNA-binding</keyword>
<name>A0A2K2G458_9SPHN</name>
<evidence type="ECO:0000313" key="4">
    <source>
        <dbReference type="Proteomes" id="UP000236327"/>
    </source>
</evidence>
<keyword evidence="4" id="KW-1185">Reference proteome</keyword>
<reference evidence="3 4" key="1">
    <citation type="submission" date="2016-05" db="EMBL/GenBank/DDBJ databases">
        <title>Complete genome sequence of Novosphingobium guangzhouense SA925(T).</title>
        <authorList>
            <person name="Sha S."/>
        </authorList>
    </citation>
    <scope>NUCLEOTIDE SEQUENCE [LARGE SCALE GENOMIC DNA]</scope>
    <source>
        <strain evidence="3 4">SA925</strain>
    </source>
</reference>
<dbReference type="InterPro" id="IPR010982">
    <property type="entry name" value="Lambda_DNA-bd_dom_sf"/>
</dbReference>
<evidence type="ECO:0000313" key="3">
    <source>
        <dbReference type="EMBL" id="PNU05823.1"/>
    </source>
</evidence>